<gene>
    <name evidence="1" type="ORF">RKA07_13740</name>
</gene>
<evidence type="ECO:0000313" key="1">
    <source>
        <dbReference type="EMBL" id="MDS1311159.1"/>
    </source>
</evidence>
<accession>A0ABU2HJB6</accession>
<dbReference type="SUPFAM" id="SSF109604">
    <property type="entry name" value="HD-domain/PDEase-like"/>
    <property type="match status" value="1"/>
</dbReference>
<comment type="caution">
    <text evidence="1">The sequence shown here is derived from an EMBL/GenBank/DDBJ whole genome shotgun (WGS) entry which is preliminary data.</text>
</comment>
<dbReference type="PANTHER" id="PTHR21174">
    <property type="match status" value="1"/>
</dbReference>
<reference evidence="1" key="1">
    <citation type="submission" date="2023-09" db="EMBL/GenBank/DDBJ databases">
        <title>Marinobacter sediminicola sp. nov. and Marinobacter maritimum sp. nov., isolated from marine sediment.</title>
        <authorList>
            <person name="An J."/>
        </authorList>
    </citation>
    <scope>NUCLEOTIDE SEQUENCE</scope>
    <source>
        <strain evidence="1">F60267</strain>
    </source>
</reference>
<keyword evidence="2" id="KW-1185">Reference proteome</keyword>
<dbReference type="RefSeq" id="WP_200203076.1">
    <property type="nucleotide sequence ID" value="NZ_JAVMBO010000017.1"/>
</dbReference>
<protein>
    <recommendedName>
        <fullName evidence="3">Metal-dependent HD superfamily phosphohydrolase</fullName>
    </recommendedName>
</protein>
<proteinExistence type="predicted"/>
<dbReference type="EMBL" id="JAVMBO010000017">
    <property type="protein sequence ID" value="MDS1311159.1"/>
    <property type="molecule type" value="Genomic_DNA"/>
</dbReference>
<dbReference type="Gene3D" id="1.10.3210.10">
    <property type="entry name" value="Hypothetical protein af1432"/>
    <property type="match status" value="1"/>
</dbReference>
<evidence type="ECO:0008006" key="3">
    <source>
        <dbReference type="Google" id="ProtNLM"/>
    </source>
</evidence>
<dbReference type="PANTHER" id="PTHR21174:SF0">
    <property type="entry name" value="HD PHOSPHOHYDROLASE FAMILY PROTEIN-RELATED"/>
    <property type="match status" value="1"/>
</dbReference>
<sequence>MDNDRWAQLMGTWGFAPHQETYDSLITAYSGKGRHYHTLEHISACLRHLDNCSALLDHPREVELAFWFHDAIYKPLSSKNELESADWAASFLAESGASAEEIDRVHRLIMVTEHDAPTQSRDESILVDIDLSILGTSPETYEIFEQGVRKEYRLVPSFIYRKKRAAVLRGFMERPQIYTSGIFPEARERQARENLSNAVSKLEGRA</sequence>
<organism evidence="1 2">
    <name type="scientific">Marinobacter xiaoshiensis</name>
    <dbReference type="NCBI Taxonomy" id="3073652"/>
    <lineage>
        <taxon>Bacteria</taxon>
        <taxon>Pseudomonadati</taxon>
        <taxon>Pseudomonadota</taxon>
        <taxon>Gammaproteobacteria</taxon>
        <taxon>Pseudomonadales</taxon>
        <taxon>Marinobacteraceae</taxon>
        <taxon>Marinobacter</taxon>
    </lineage>
</organism>
<evidence type="ECO:0000313" key="2">
    <source>
        <dbReference type="Proteomes" id="UP001267407"/>
    </source>
</evidence>
<dbReference type="PIRSF" id="PIRSF035170">
    <property type="entry name" value="HD_phosphohydro"/>
    <property type="match status" value="1"/>
</dbReference>
<name>A0ABU2HJB6_9GAMM</name>
<dbReference type="InterPro" id="IPR009218">
    <property type="entry name" value="HD_phosphohydro"/>
</dbReference>
<dbReference type="Proteomes" id="UP001267407">
    <property type="component" value="Unassembled WGS sequence"/>
</dbReference>